<dbReference type="InterPro" id="IPR029063">
    <property type="entry name" value="SAM-dependent_MTases_sf"/>
</dbReference>
<dbReference type="PIRSF" id="PIRSF004553">
    <property type="entry name" value="CHP00095"/>
    <property type="match status" value="1"/>
</dbReference>
<dbReference type="GO" id="GO:0052913">
    <property type="term" value="F:16S rRNA (guanine(966)-N(2))-methyltransferase activity"/>
    <property type="evidence" value="ECO:0007669"/>
    <property type="project" value="UniProtKB-EC"/>
</dbReference>
<gene>
    <name evidence="3" type="primary">rsmD</name>
    <name evidence="3" type="ORF">H1164_14235</name>
</gene>
<dbReference type="NCBIfam" id="TIGR00095">
    <property type="entry name" value="16S rRNA (guanine(966)-N(2))-methyltransferase RsmD"/>
    <property type="match status" value="1"/>
</dbReference>
<dbReference type="InterPro" id="IPR004398">
    <property type="entry name" value="RNA_MeTrfase_RsmD"/>
</dbReference>
<dbReference type="SUPFAM" id="SSF53335">
    <property type="entry name" value="S-adenosyl-L-methionine-dependent methyltransferases"/>
    <property type="match status" value="1"/>
</dbReference>
<dbReference type="PANTHER" id="PTHR43542:SF1">
    <property type="entry name" value="METHYLTRANSFERASE"/>
    <property type="match status" value="1"/>
</dbReference>
<dbReference type="EMBL" id="JACEIP010000026">
    <property type="protein sequence ID" value="MBA4544042.1"/>
    <property type="molecule type" value="Genomic_DNA"/>
</dbReference>
<dbReference type="RefSeq" id="WP_033099770.1">
    <property type="nucleotide sequence ID" value="NZ_JACEIP010000026.1"/>
</dbReference>
<dbReference type="PROSITE" id="PS00092">
    <property type="entry name" value="N6_MTASE"/>
    <property type="match status" value="1"/>
</dbReference>
<sequence length="185" mass="20370">MRIIAGSAKGTRLKMVPGKHVRPTADRVKESLFQVIGPFFAGGNVLDLFAGTGALGLEALSRGFDRGVFVDQSRTSCDIVRMNAEAAKLADRVEIYRRDARAALKMLQGKGWRFELILLDPPYHKNLLLPVLKEIVGTELLGKDGIVVAEHPNDLELEAELGSLVQIRRLAYGDTGITLYQKINE</sequence>
<evidence type="ECO:0000313" key="4">
    <source>
        <dbReference type="Proteomes" id="UP000530514"/>
    </source>
</evidence>
<dbReference type="Pfam" id="PF03602">
    <property type="entry name" value="Cons_hypoth95"/>
    <property type="match status" value="1"/>
</dbReference>
<accession>A0A7W1XCJ3</accession>
<dbReference type="InterPro" id="IPR002052">
    <property type="entry name" value="DNA_methylase_N6_adenine_CS"/>
</dbReference>
<proteinExistence type="predicted"/>
<name>A0A7W1XCJ3_9BACL</name>
<dbReference type="AlphaFoldDB" id="A0A7W1XCJ3"/>
<dbReference type="EC" id="2.1.1.171" evidence="3"/>
<keyword evidence="4" id="KW-1185">Reference proteome</keyword>
<keyword evidence="1 3" id="KW-0489">Methyltransferase</keyword>
<keyword evidence="2 3" id="KW-0808">Transferase</keyword>
<dbReference type="CDD" id="cd02440">
    <property type="entry name" value="AdoMet_MTases"/>
    <property type="match status" value="1"/>
</dbReference>
<evidence type="ECO:0000256" key="2">
    <source>
        <dbReference type="ARBA" id="ARBA00022679"/>
    </source>
</evidence>
<dbReference type="PANTHER" id="PTHR43542">
    <property type="entry name" value="METHYLTRANSFERASE"/>
    <property type="match status" value="1"/>
</dbReference>
<protein>
    <submittedName>
        <fullName evidence="3">16S rRNA (Guanine(966)-N(2))-methyltransferase RsmD</fullName>
        <ecNumber evidence="3">2.1.1.171</ecNumber>
    </submittedName>
</protein>
<dbReference type="Proteomes" id="UP000530514">
    <property type="component" value="Unassembled WGS sequence"/>
</dbReference>
<dbReference type="Gene3D" id="3.40.50.150">
    <property type="entry name" value="Vaccinia Virus protein VP39"/>
    <property type="match status" value="1"/>
</dbReference>
<reference evidence="3 4" key="1">
    <citation type="submission" date="2020-07" db="EMBL/GenBank/DDBJ databases">
        <authorList>
            <person name="Feng H."/>
        </authorList>
    </citation>
    <scope>NUCLEOTIDE SEQUENCE [LARGE SCALE GENOMIC DNA]</scope>
    <source>
        <strain evidence="4">s-11</strain>
    </source>
</reference>
<dbReference type="OrthoDB" id="9803017at2"/>
<dbReference type="GO" id="GO:0003676">
    <property type="term" value="F:nucleic acid binding"/>
    <property type="evidence" value="ECO:0007669"/>
    <property type="project" value="InterPro"/>
</dbReference>
<organism evidence="3 4">
    <name type="scientific">Thermoactinomyces daqus</name>
    <dbReference type="NCBI Taxonomy" id="1329516"/>
    <lineage>
        <taxon>Bacteria</taxon>
        <taxon>Bacillati</taxon>
        <taxon>Bacillota</taxon>
        <taxon>Bacilli</taxon>
        <taxon>Bacillales</taxon>
        <taxon>Thermoactinomycetaceae</taxon>
        <taxon>Thermoactinomyces</taxon>
    </lineage>
</organism>
<comment type="caution">
    <text evidence="3">The sequence shown here is derived from an EMBL/GenBank/DDBJ whole genome shotgun (WGS) entry which is preliminary data.</text>
</comment>
<evidence type="ECO:0000256" key="1">
    <source>
        <dbReference type="ARBA" id="ARBA00022603"/>
    </source>
</evidence>
<evidence type="ECO:0000313" key="3">
    <source>
        <dbReference type="EMBL" id="MBA4544042.1"/>
    </source>
</evidence>